<dbReference type="InterPro" id="IPR050469">
    <property type="entry name" value="Diguanylate_Cyclase"/>
</dbReference>
<evidence type="ECO:0000256" key="1">
    <source>
        <dbReference type="ARBA" id="ARBA00012528"/>
    </source>
</evidence>
<dbReference type="InterPro" id="IPR029787">
    <property type="entry name" value="Nucleotide_cyclase"/>
</dbReference>
<feature type="transmembrane region" description="Helical" evidence="3">
    <location>
        <begin position="85"/>
        <end position="104"/>
    </location>
</feature>
<dbReference type="RefSeq" id="WP_243320828.1">
    <property type="nucleotide sequence ID" value="NZ_JALGCL010000002.1"/>
</dbReference>
<feature type="transmembrane region" description="Helical" evidence="3">
    <location>
        <begin position="194"/>
        <end position="214"/>
    </location>
</feature>
<evidence type="ECO:0000256" key="3">
    <source>
        <dbReference type="SAM" id="Phobius"/>
    </source>
</evidence>
<evidence type="ECO:0000313" key="6">
    <source>
        <dbReference type="Proteomes" id="UP001165423"/>
    </source>
</evidence>
<dbReference type="PANTHER" id="PTHR45138:SF9">
    <property type="entry name" value="DIGUANYLATE CYCLASE DGCM-RELATED"/>
    <property type="match status" value="1"/>
</dbReference>
<feature type="domain" description="GGDEF" evidence="4">
    <location>
        <begin position="263"/>
        <end position="390"/>
    </location>
</feature>
<evidence type="ECO:0000259" key="4">
    <source>
        <dbReference type="PROSITE" id="PS50887"/>
    </source>
</evidence>
<dbReference type="InterPro" id="IPR043128">
    <property type="entry name" value="Rev_trsase/Diguanyl_cyclase"/>
</dbReference>
<feature type="transmembrane region" description="Helical" evidence="3">
    <location>
        <begin position="154"/>
        <end position="182"/>
    </location>
</feature>
<dbReference type="PANTHER" id="PTHR45138">
    <property type="entry name" value="REGULATORY COMPONENTS OF SENSORY TRANSDUCTION SYSTEM"/>
    <property type="match status" value="1"/>
</dbReference>
<organism evidence="5 6">
    <name type="scientific">Cognatiluteimonas sedimenti</name>
    <dbReference type="NCBI Taxonomy" id="2927791"/>
    <lineage>
        <taxon>Bacteria</taxon>
        <taxon>Pseudomonadati</taxon>
        <taxon>Pseudomonadota</taxon>
        <taxon>Gammaproteobacteria</taxon>
        <taxon>Lysobacterales</taxon>
        <taxon>Lysobacteraceae</taxon>
        <taxon>Cognatiluteimonas</taxon>
    </lineage>
</organism>
<dbReference type="PROSITE" id="PS50887">
    <property type="entry name" value="GGDEF"/>
    <property type="match status" value="1"/>
</dbReference>
<comment type="caution">
    <text evidence="5">The sequence shown here is derived from an EMBL/GenBank/DDBJ whole genome shotgun (WGS) entry which is preliminary data.</text>
</comment>
<keyword evidence="3" id="KW-0472">Membrane</keyword>
<accession>A0ABT0A4G9</accession>
<dbReference type="NCBIfam" id="TIGR00254">
    <property type="entry name" value="GGDEF"/>
    <property type="match status" value="1"/>
</dbReference>
<feature type="transmembrane region" description="Helical" evidence="3">
    <location>
        <begin position="116"/>
        <end position="134"/>
    </location>
</feature>
<dbReference type="Gene3D" id="3.30.70.270">
    <property type="match status" value="1"/>
</dbReference>
<dbReference type="CDD" id="cd01949">
    <property type="entry name" value="GGDEF"/>
    <property type="match status" value="1"/>
</dbReference>
<feature type="transmembrane region" description="Helical" evidence="3">
    <location>
        <begin position="58"/>
        <end position="79"/>
    </location>
</feature>
<keyword evidence="3" id="KW-0812">Transmembrane</keyword>
<name>A0ABT0A4G9_9GAMM</name>
<sequence length="392" mass="42751">MNGGQDETERWWERVAQGTMRSALRHPTQYWGRQWLRHLSPEDRARLTAVQVTATRPAFTAVLVGGAGMLAAVALLQVAGLAPGIGYPVWMELLAAIGVVLLAWLNWRMRSWRLRLVALMSSMVLLGVFLSVPMPGSGLVAGAQYPIRTGLFHLIPIALLALTVRAVSTLSLVLVLVALSVLRVQLHGAPPSGAALYWLYTATTVVFGLMLSGYRTDFAVEAYRVRHLLWKQAATDALTGLFNRAGWERDATRVYADAGAREAPRSLVFFDVDHFKRVNDRWGHERGDDVLRVLGQVIASRLGPDSYAARLGGEEFIVLMVDAAPVAVERFAQRVREDFAHATSELGCTLSAGIAFASRGEELAASLRRADGALYAAKEGGRDRIVVAAAPQ</sequence>
<comment type="catalytic activity">
    <reaction evidence="2">
        <text>2 GTP = 3',3'-c-di-GMP + 2 diphosphate</text>
        <dbReference type="Rhea" id="RHEA:24898"/>
        <dbReference type="ChEBI" id="CHEBI:33019"/>
        <dbReference type="ChEBI" id="CHEBI:37565"/>
        <dbReference type="ChEBI" id="CHEBI:58805"/>
        <dbReference type="EC" id="2.7.7.65"/>
    </reaction>
</comment>
<dbReference type="Pfam" id="PF00990">
    <property type="entry name" value="GGDEF"/>
    <property type="match status" value="1"/>
</dbReference>
<dbReference type="EMBL" id="JALGCL010000002">
    <property type="protein sequence ID" value="MCJ0825881.1"/>
    <property type="molecule type" value="Genomic_DNA"/>
</dbReference>
<proteinExistence type="predicted"/>
<dbReference type="SMART" id="SM00267">
    <property type="entry name" value="GGDEF"/>
    <property type="match status" value="1"/>
</dbReference>
<dbReference type="SUPFAM" id="SSF55073">
    <property type="entry name" value="Nucleotide cyclase"/>
    <property type="match status" value="1"/>
</dbReference>
<dbReference type="Proteomes" id="UP001165423">
    <property type="component" value="Unassembled WGS sequence"/>
</dbReference>
<keyword evidence="3" id="KW-1133">Transmembrane helix</keyword>
<reference evidence="5 6" key="1">
    <citation type="submission" date="2022-03" db="EMBL/GenBank/DDBJ databases">
        <title>Luteimonas soily sp. nov., a novel bacterium isolated from the soil.</title>
        <authorList>
            <person name="Zhang X."/>
        </authorList>
    </citation>
    <scope>NUCLEOTIDE SEQUENCE [LARGE SCALE GENOMIC DNA]</scope>
    <source>
        <strain evidence="5 6">50</strain>
    </source>
</reference>
<keyword evidence="6" id="KW-1185">Reference proteome</keyword>
<evidence type="ECO:0000256" key="2">
    <source>
        <dbReference type="ARBA" id="ARBA00034247"/>
    </source>
</evidence>
<evidence type="ECO:0000313" key="5">
    <source>
        <dbReference type="EMBL" id="MCJ0825881.1"/>
    </source>
</evidence>
<protein>
    <recommendedName>
        <fullName evidence="1">diguanylate cyclase</fullName>
        <ecNumber evidence="1">2.7.7.65</ecNumber>
    </recommendedName>
</protein>
<gene>
    <name evidence="5" type="ORF">MQC88_07905</name>
</gene>
<dbReference type="EC" id="2.7.7.65" evidence="1"/>
<dbReference type="InterPro" id="IPR000160">
    <property type="entry name" value="GGDEF_dom"/>
</dbReference>